<feature type="signal peptide" evidence="8">
    <location>
        <begin position="1"/>
        <end position="19"/>
    </location>
</feature>
<keyword evidence="3" id="KW-0336">GPI-anchor</keyword>
<sequence>MTIFTVLILSSSLWIGGEAAPIAANSAHRPRADDPDLMRAQSKADAAAGGVVPAELWCVAKNNAEDGALQSALDWACGPGGADCHPIQQAGACFEPNDLQFHTSYAFNDYYLRNGVSQQACDFGGTAALTSLDPGALPKHLPPSHPSDSALFPLYCPWLSKRSHFSTFPSCPPPVALWLFTGNKNCHFPSSSSARNGTFTGSTAGTAGSLGLGPAGADMSGARMGARWPCRTLSVAVVSALATALTCSSLRPLC</sequence>
<feature type="chain" id="PRO_5032962199" description="X8 domain-containing protein" evidence="8">
    <location>
        <begin position="20"/>
        <end position="254"/>
    </location>
</feature>
<dbReference type="FunFam" id="1.20.58.1040:FF:000001">
    <property type="entry name" value="Glucan endo-1,3-beta-glucosidase 4"/>
    <property type="match status" value="1"/>
</dbReference>
<name>A0A843U4N9_COLES</name>
<dbReference type="Pfam" id="PF07983">
    <property type="entry name" value="X8"/>
    <property type="match status" value="1"/>
</dbReference>
<dbReference type="OrthoDB" id="1919050at2759"/>
<gene>
    <name evidence="10" type="ORF">Taro_010900</name>
</gene>
<keyword evidence="4 8" id="KW-0732">Signal</keyword>
<dbReference type="SMART" id="SM00768">
    <property type="entry name" value="X8"/>
    <property type="match status" value="1"/>
</dbReference>
<evidence type="ECO:0000256" key="1">
    <source>
        <dbReference type="ARBA" id="ARBA00004609"/>
    </source>
</evidence>
<dbReference type="AlphaFoldDB" id="A0A843U4N9"/>
<keyword evidence="6" id="KW-1015">Disulfide bond</keyword>
<evidence type="ECO:0000256" key="3">
    <source>
        <dbReference type="ARBA" id="ARBA00022622"/>
    </source>
</evidence>
<reference evidence="10" key="1">
    <citation type="submission" date="2017-07" db="EMBL/GenBank/DDBJ databases">
        <title>Taro Niue Genome Assembly and Annotation.</title>
        <authorList>
            <person name="Atibalentja N."/>
            <person name="Keating K."/>
            <person name="Fields C.J."/>
        </authorList>
    </citation>
    <scope>NUCLEOTIDE SEQUENCE</scope>
    <source>
        <strain evidence="10">Niue_2</strain>
        <tissue evidence="10">Leaf</tissue>
    </source>
</reference>
<dbReference type="InterPro" id="IPR044788">
    <property type="entry name" value="X8_dom_prot"/>
</dbReference>
<dbReference type="SMR" id="A0A843U4N9"/>
<evidence type="ECO:0000256" key="6">
    <source>
        <dbReference type="ARBA" id="ARBA00023157"/>
    </source>
</evidence>
<comment type="caution">
    <text evidence="10">The sequence shown here is derived from an EMBL/GenBank/DDBJ whole genome shotgun (WGS) entry which is preliminary data.</text>
</comment>
<dbReference type="PANTHER" id="PTHR31044">
    <property type="entry name" value="BETA-1,3 GLUCANASE"/>
    <property type="match status" value="1"/>
</dbReference>
<dbReference type="PANTHER" id="PTHR31044:SF33">
    <property type="entry name" value="PLASMODESMATA CALLOSE-BINDING PROTEIN 5"/>
    <property type="match status" value="1"/>
</dbReference>
<evidence type="ECO:0000256" key="8">
    <source>
        <dbReference type="SAM" id="SignalP"/>
    </source>
</evidence>
<dbReference type="GO" id="GO:0009506">
    <property type="term" value="C:plasmodesma"/>
    <property type="evidence" value="ECO:0007669"/>
    <property type="project" value="UniProtKB-ARBA"/>
</dbReference>
<proteinExistence type="predicted"/>
<evidence type="ECO:0000313" key="10">
    <source>
        <dbReference type="EMBL" id="MQL78491.1"/>
    </source>
</evidence>
<keyword evidence="2" id="KW-1003">Cell membrane</keyword>
<keyword evidence="5" id="KW-0472">Membrane</keyword>
<evidence type="ECO:0000256" key="7">
    <source>
        <dbReference type="ARBA" id="ARBA00023180"/>
    </source>
</evidence>
<dbReference type="GO" id="GO:0005886">
    <property type="term" value="C:plasma membrane"/>
    <property type="evidence" value="ECO:0007669"/>
    <property type="project" value="UniProtKB-SubCell"/>
</dbReference>
<keyword evidence="3" id="KW-0449">Lipoprotein</keyword>
<keyword evidence="7" id="KW-0325">Glycoprotein</keyword>
<keyword evidence="11" id="KW-1185">Reference proteome</keyword>
<evidence type="ECO:0000313" key="11">
    <source>
        <dbReference type="Proteomes" id="UP000652761"/>
    </source>
</evidence>
<protein>
    <recommendedName>
        <fullName evidence="9">X8 domain-containing protein</fullName>
    </recommendedName>
</protein>
<accession>A0A843U4N9</accession>
<evidence type="ECO:0000256" key="4">
    <source>
        <dbReference type="ARBA" id="ARBA00022729"/>
    </source>
</evidence>
<evidence type="ECO:0000259" key="9">
    <source>
        <dbReference type="SMART" id="SM00768"/>
    </source>
</evidence>
<dbReference type="GO" id="GO:0098552">
    <property type="term" value="C:side of membrane"/>
    <property type="evidence" value="ECO:0007669"/>
    <property type="project" value="UniProtKB-KW"/>
</dbReference>
<feature type="domain" description="X8" evidence="9">
    <location>
        <begin position="56"/>
        <end position="158"/>
    </location>
</feature>
<evidence type="ECO:0000256" key="2">
    <source>
        <dbReference type="ARBA" id="ARBA00022475"/>
    </source>
</evidence>
<comment type="subcellular location">
    <subcellularLocation>
        <location evidence="1">Cell membrane</location>
        <topology evidence="1">Lipid-anchor</topology>
        <topology evidence="1">GPI-anchor</topology>
    </subcellularLocation>
</comment>
<dbReference type="InterPro" id="IPR012946">
    <property type="entry name" value="X8"/>
</dbReference>
<dbReference type="Gene3D" id="1.20.58.1040">
    <property type="match status" value="1"/>
</dbReference>
<dbReference type="EMBL" id="NMUH01000402">
    <property type="protein sequence ID" value="MQL78491.1"/>
    <property type="molecule type" value="Genomic_DNA"/>
</dbReference>
<dbReference type="Proteomes" id="UP000652761">
    <property type="component" value="Unassembled WGS sequence"/>
</dbReference>
<evidence type="ECO:0000256" key="5">
    <source>
        <dbReference type="ARBA" id="ARBA00023136"/>
    </source>
</evidence>
<organism evidence="10 11">
    <name type="scientific">Colocasia esculenta</name>
    <name type="common">Wild taro</name>
    <name type="synonym">Arum esculentum</name>
    <dbReference type="NCBI Taxonomy" id="4460"/>
    <lineage>
        <taxon>Eukaryota</taxon>
        <taxon>Viridiplantae</taxon>
        <taxon>Streptophyta</taxon>
        <taxon>Embryophyta</taxon>
        <taxon>Tracheophyta</taxon>
        <taxon>Spermatophyta</taxon>
        <taxon>Magnoliopsida</taxon>
        <taxon>Liliopsida</taxon>
        <taxon>Araceae</taxon>
        <taxon>Aroideae</taxon>
        <taxon>Colocasieae</taxon>
        <taxon>Colocasia</taxon>
    </lineage>
</organism>